<dbReference type="PATRIC" id="fig|1603606.3.peg.3484"/>
<dbReference type="OrthoDB" id="5405980at2"/>
<dbReference type="InterPro" id="IPR013096">
    <property type="entry name" value="Cupin_2"/>
</dbReference>
<dbReference type="InterPro" id="IPR014710">
    <property type="entry name" value="RmlC-like_jellyroll"/>
</dbReference>
<gene>
    <name evidence="2" type="ORF">DSOUD_3239</name>
</gene>
<dbReference type="Gene3D" id="2.60.120.10">
    <property type="entry name" value="Jelly Rolls"/>
    <property type="match status" value="1"/>
</dbReference>
<dbReference type="KEGG" id="des:DSOUD_3239"/>
<dbReference type="RefSeq" id="WP_053551927.1">
    <property type="nucleotide sequence ID" value="NZ_CP010802.1"/>
</dbReference>
<dbReference type="AlphaFoldDB" id="A0A0M3QGH0"/>
<organism evidence="2 3">
    <name type="scientific">Desulfuromonas soudanensis</name>
    <dbReference type="NCBI Taxonomy" id="1603606"/>
    <lineage>
        <taxon>Bacteria</taxon>
        <taxon>Pseudomonadati</taxon>
        <taxon>Thermodesulfobacteriota</taxon>
        <taxon>Desulfuromonadia</taxon>
        <taxon>Desulfuromonadales</taxon>
        <taxon>Desulfuromonadaceae</taxon>
        <taxon>Desulfuromonas</taxon>
    </lineage>
</organism>
<evidence type="ECO:0000259" key="1">
    <source>
        <dbReference type="Pfam" id="PF07883"/>
    </source>
</evidence>
<dbReference type="InterPro" id="IPR011051">
    <property type="entry name" value="RmlC_Cupin_sf"/>
</dbReference>
<sequence length="101" mass="11432">MSEPQQVLIDCEEARVRIMTLQGKEEVPWHTHSAVTDNIFCLEGRIGIDLLDPPQNVTLHPGDRCEIACRRPHRVANPGKERARYLLVQGGGRYDFIAVAR</sequence>
<dbReference type="Proteomes" id="UP000057158">
    <property type="component" value="Chromosome"/>
</dbReference>
<dbReference type="EMBL" id="CP010802">
    <property type="protein sequence ID" value="ALC17959.1"/>
    <property type="molecule type" value="Genomic_DNA"/>
</dbReference>
<dbReference type="CDD" id="cd02209">
    <property type="entry name" value="cupin_XRE_C"/>
    <property type="match status" value="1"/>
</dbReference>
<dbReference type="SUPFAM" id="SSF51182">
    <property type="entry name" value="RmlC-like cupins"/>
    <property type="match status" value="1"/>
</dbReference>
<protein>
    <recommendedName>
        <fullName evidence="1">Cupin type-2 domain-containing protein</fullName>
    </recommendedName>
</protein>
<name>A0A0M3QGH0_9BACT</name>
<dbReference type="Pfam" id="PF07883">
    <property type="entry name" value="Cupin_2"/>
    <property type="match status" value="1"/>
</dbReference>
<keyword evidence="3" id="KW-1185">Reference proteome</keyword>
<evidence type="ECO:0000313" key="3">
    <source>
        <dbReference type="Proteomes" id="UP000057158"/>
    </source>
</evidence>
<accession>A0A0M3QGH0</accession>
<evidence type="ECO:0000313" key="2">
    <source>
        <dbReference type="EMBL" id="ALC17959.1"/>
    </source>
</evidence>
<feature type="domain" description="Cupin type-2" evidence="1">
    <location>
        <begin position="18"/>
        <end position="88"/>
    </location>
</feature>
<reference evidence="2 3" key="1">
    <citation type="submission" date="2015-07" db="EMBL/GenBank/DDBJ databases">
        <title>Isolation and Genomic Characterization of a Novel Halophilic Metal-Reducing Deltaproteobacterium from the Deep Subsurface.</title>
        <authorList>
            <person name="Badalamenti J.P."/>
            <person name="Summers Z.M."/>
            <person name="Gralnick J.A."/>
            <person name="Bond D.R."/>
        </authorList>
    </citation>
    <scope>NUCLEOTIDE SEQUENCE [LARGE SCALE GENOMIC DNA]</scope>
    <source>
        <strain evidence="2 3">WTL</strain>
    </source>
</reference>
<proteinExistence type="predicted"/>
<dbReference type="STRING" id="1603606.DSOUD_3239"/>